<accession>A0A0V0YVX6</accession>
<evidence type="ECO:0000313" key="1">
    <source>
        <dbReference type="EMBL" id="KRY04434.1"/>
    </source>
</evidence>
<feature type="non-terminal residue" evidence="1">
    <location>
        <position position="60"/>
    </location>
</feature>
<organism evidence="1 2">
    <name type="scientific">Trichinella britovi</name>
    <name type="common">Parasitic roundworm</name>
    <dbReference type="NCBI Taxonomy" id="45882"/>
    <lineage>
        <taxon>Eukaryota</taxon>
        <taxon>Metazoa</taxon>
        <taxon>Ecdysozoa</taxon>
        <taxon>Nematoda</taxon>
        <taxon>Enoplea</taxon>
        <taxon>Dorylaimia</taxon>
        <taxon>Trichinellida</taxon>
        <taxon>Trichinellidae</taxon>
        <taxon>Trichinella</taxon>
    </lineage>
</organism>
<sequence length="60" mass="6546">MYNPRAVILSNCSADYNDSYFVFTFGIPGGTLLYARNFTSFLLFPTTSVSVAANECPAPI</sequence>
<protein>
    <submittedName>
        <fullName evidence="1">Uncharacterized protein</fullName>
    </submittedName>
</protein>
<gene>
    <name evidence="1" type="ORF">T03_14761</name>
</gene>
<name>A0A0V0YVX6_TRIBR</name>
<evidence type="ECO:0000313" key="2">
    <source>
        <dbReference type="Proteomes" id="UP000054653"/>
    </source>
</evidence>
<dbReference type="EMBL" id="JYDI01005662">
    <property type="protein sequence ID" value="KRY04434.1"/>
    <property type="molecule type" value="Genomic_DNA"/>
</dbReference>
<dbReference type="STRING" id="45882.A0A0V0YVX6"/>
<keyword evidence="2" id="KW-1185">Reference proteome</keyword>
<dbReference type="Proteomes" id="UP000054653">
    <property type="component" value="Unassembled WGS sequence"/>
</dbReference>
<dbReference type="AlphaFoldDB" id="A0A0V0YVX6"/>
<reference evidence="1 2" key="1">
    <citation type="submission" date="2015-01" db="EMBL/GenBank/DDBJ databases">
        <title>Evolution of Trichinella species and genotypes.</title>
        <authorList>
            <person name="Korhonen P.K."/>
            <person name="Edoardo P."/>
            <person name="Giuseppe L.R."/>
            <person name="Gasser R.B."/>
        </authorList>
    </citation>
    <scope>NUCLEOTIDE SEQUENCE [LARGE SCALE GENOMIC DNA]</scope>
    <source>
        <strain evidence="1">ISS120</strain>
    </source>
</reference>
<comment type="caution">
    <text evidence="1">The sequence shown here is derived from an EMBL/GenBank/DDBJ whole genome shotgun (WGS) entry which is preliminary data.</text>
</comment>
<proteinExistence type="predicted"/>